<dbReference type="EMBL" id="NGJZ01000005">
    <property type="protein sequence ID" value="RSU05945.1"/>
    <property type="molecule type" value="Genomic_DNA"/>
</dbReference>
<feature type="transmembrane region" description="Helical" evidence="1">
    <location>
        <begin position="162"/>
        <end position="186"/>
    </location>
</feature>
<dbReference type="Proteomes" id="UP000288669">
    <property type="component" value="Unassembled WGS sequence"/>
</dbReference>
<keyword evidence="1" id="KW-1133">Transmembrane helix</keyword>
<feature type="transmembrane region" description="Helical" evidence="1">
    <location>
        <begin position="226"/>
        <end position="244"/>
    </location>
</feature>
<feature type="transmembrane region" description="Helical" evidence="1">
    <location>
        <begin position="193"/>
        <end position="214"/>
    </location>
</feature>
<protein>
    <submittedName>
        <fullName evidence="2">Uncharacterized protein</fullName>
    </submittedName>
</protein>
<feature type="transmembrane region" description="Helical" evidence="1">
    <location>
        <begin position="54"/>
        <end position="78"/>
    </location>
</feature>
<dbReference type="AlphaFoldDB" id="A0A430AEQ8"/>
<organism evidence="2 3">
    <name type="scientific">Vagococcus entomophilus</name>
    <dbReference type="NCBI Taxonomy" id="1160095"/>
    <lineage>
        <taxon>Bacteria</taxon>
        <taxon>Bacillati</taxon>
        <taxon>Bacillota</taxon>
        <taxon>Bacilli</taxon>
        <taxon>Lactobacillales</taxon>
        <taxon>Enterococcaceae</taxon>
        <taxon>Vagococcus</taxon>
    </lineage>
</organism>
<dbReference type="RefSeq" id="WP_126827011.1">
    <property type="nucleotide sequence ID" value="NZ_JBHLWU010000004.1"/>
</dbReference>
<evidence type="ECO:0000313" key="2">
    <source>
        <dbReference type="EMBL" id="RSU05945.1"/>
    </source>
</evidence>
<gene>
    <name evidence="2" type="ORF">CBF30_11580</name>
</gene>
<keyword evidence="1" id="KW-0812">Transmembrane</keyword>
<feature type="transmembrane region" description="Helical" evidence="1">
    <location>
        <begin position="110"/>
        <end position="134"/>
    </location>
</feature>
<accession>A0A430AEQ8</accession>
<dbReference type="OrthoDB" id="2242834at2"/>
<name>A0A430AEQ8_9ENTE</name>
<sequence length="252" mass="27814">MTGKQIFKMEMFKFMKEKSYMITAAILAVLNIIVTLFIMYIVNGFTTDTNGIPSAFASMMVFVTIFVLFANWLFLFLYPFHIISVDYKNNVMAMLVASGVNRTKLFFSKIGAVIICTVLLSIAITIIPVLIIFIDITTKVGVQQFIDGVSSIFSGLQSIDGFSLIVMMIFSYLASLMTITASAILVKGSNKTVSLFIGFSILISLVSGVLNQVINTNAMDNASRLFVQSLYSVITILIFGFIGVKTLQKQIL</sequence>
<keyword evidence="3" id="KW-1185">Reference proteome</keyword>
<reference evidence="2 3" key="1">
    <citation type="submission" date="2017-05" db="EMBL/GenBank/DDBJ databases">
        <title>Vagococcus spp. assemblies.</title>
        <authorList>
            <person name="Gulvik C.A."/>
        </authorList>
    </citation>
    <scope>NUCLEOTIDE SEQUENCE [LARGE SCALE GENOMIC DNA]</scope>
    <source>
        <strain evidence="2 3">DSM 24756</strain>
    </source>
</reference>
<feature type="transmembrane region" description="Helical" evidence="1">
    <location>
        <begin position="20"/>
        <end position="42"/>
    </location>
</feature>
<evidence type="ECO:0000256" key="1">
    <source>
        <dbReference type="SAM" id="Phobius"/>
    </source>
</evidence>
<comment type="caution">
    <text evidence="2">The sequence shown here is derived from an EMBL/GenBank/DDBJ whole genome shotgun (WGS) entry which is preliminary data.</text>
</comment>
<evidence type="ECO:0000313" key="3">
    <source>
        <dbReference type="Proteomes" id="UP000288669"/>
    </source>
</evidence>
<keyword evidence="1" id="KW-0472">Membrane</keyword>
<proteinExistence type="predicted"/>